<keyword evidence="8" id="KW-1185">Reference proteome</keyword>
<evidence type="ECO:0000313" key="8">
    <source>
        <dbReference type="Proteomes" id="UP000538666"/>
    </source>
</evidence>
<feature type="chain" id="PRO_5032707978" evidence="5">
    <location>
        <begin position="23"/>
        <end position="332"/>
    </location>
</feature>
<feature type="active site" description="Proton donor" evidence="4">
    <location>
        <position position="311"/>
    </location>
</feature>
<dbReference type="InterPro" id="IPR005945">
    <property type="entry name" value="Pro_imino_pep"/>
</dbReference>
<keyword evidence="2 3" id="KW-0378">Hydrolase</keyword>
<dbReference type="GO" id="GO:0006508">
    <property type="term" value="P:proteolysis"/>
    <property type="evidence" value="ECO:0007669"/>
    <property type="project" value="InterPro"/>
</dbReference>
<dbReference type="PRINTS" id="PR00793">
    <property type="entry name" value="PROAMNOPTASE"/>
</dbReference>
<keyword evidence="5" id="KW-0732">Signal</keyword>
<evidence type="ECO:0000256" key="5">
    <source>
        <dbReference type="SAM" id="SignalP"/>
    </source>
</evidence>
<dbReference type="InterPro" id="IPR000073">
    <property type="entry name" value="AB_hydrolase_1"/>
</dbReference>
<comment type="caution">
    <text evidence="7">The sequence shown here is derived from an EMBL/GenBank/DDBJ whole genome shotgun (WGS) entry which is preliminary data.</text>
</comment>
<name>A0A841JY67_9BACT</name>
<proteinExistence type="inferred from homology"/>
<evidence type="ECO:0000256" key="4">
    <source>
        <dbReference type="PIRSR" id="PIRSR005539-1"/>
    </source>
</evidence>
<dbReference type="Proteomes" id="UP000538666">
    <property type="component" value="Unassembled WGS sequence"/>
</dbReference>
<feature type="signal peptide" evidence="5">
    <location>
        <begin position="1"/>
        <end position="22"/>
    </location>
</feature>
<dbReference type="PRINTS" id="PR00111">
    <property type="entry name" value="ABHYDROLASE"/>
</dbReference>
<evidence type="ECO:0000313" key="7">
    <source>
        <dbReference type="EMBL" id="MBB6146276.1"/>
    </source>
</evidence>
<accession>A0A841JY67</accession>
<feature type="domain" description="AB hydrolase-1" evidence="6">
    <location>
        <begin position="58"/>
        <end position="316"/>
    </location>
</feature>
<evidence type="ECO:0000259" key="6">
    <source>
        <dbReference type="Pfam" id="PF00561"/>
    </source>
</evidence>
<dbReference type="InterPro" id="IPR050266">
    <property type="entry name" value="AB_hydrolase_sf"/>
</dbReference>
<dbReference type="PIRSF" id="PIRSF005539">
    <property type="entry name" value="Pept_S33_TRI_F1"/>
    <property type="match status" value="1"/>
</dbReference>
<dbReference type="AlphaFoldDB" id="A0A841JY67"/>
<dbReference type="EC" id="3.4.11.5" evidence="7"/>
<reference evidence="7 8" key="1">
    <citation type="submission" date="2020-08" db="EMBL/GenBank/DDBJ databases">
        <title>Genomic Encyclopedia of Type Strains, Phase IV (KMG-IV): sequencing the most valuable type-strain genomes for metagenomic binning, comparative biology and taxonomic classification.</title>
        <authorList>
            <person name="Goeker M."/>
        </authorList>
    </citation>
    <scope>NUCLEOTIDE SEQUENCE [LARGE SCALE GENOMIC DNA]</scope>
    <source>
        <strain evidence="7 8">DSM 103733</strain>
    </source>
</reference>
<comment type="similarity">
    <text evidence="1 3">Belongs to the peptidase S33 family.</text>
</comment>
<evidence type="ECO:0000256" key="3">
    <source>
        <dbReference type="PIRNR" id="PIRNR005539"/>
    </source>
</evidence>
<dbReference type="PANTHER" id="PTHR43798:SF31">
    <property type="entry name" value="AB HYDROLASE SUPERFAMILY PROTEIN YCLE"/>
    <property type="match status" value="1"/>
</dbReference>
<protein>
    <submittedName>
        <fullName evidence="7">Proline iminopeptidase</fullName>
        <ecNumber evidence="7">3.4.11.5</ecNumber>
    </submittedName>
</protein>
<dbReference type="EMBL" id="JACHEK010000009">
    <property type="protein sequence ID" value="MBB6146276.1"/>
    <property type="molecule type" value="Genomic_DNA"/>
</dbReference>
<dbReference type="SUPFAM" id="SSF53474">
    <property type="entry name" value="alpha/beta-Hydrolases"/>
    <property type="match status" value="1"/>
</dbReference>
<gene>
    <name evidence="7" type="ORF">HNQ77_004248</name>
</gene>
<dbReference type="RefSeq" id="WP_184085136.1">
    <property type="nucleotide sequence ID" value="NZ_JACHEK010000009.1"/>
</dbReference>
<feature type="active site" evidence="4">
    <location>
        <position position="284"/>
    </location>
</feature>
<feature type="active site" description="Nucleophile" evidence="4">
    <location>
        <position position="133"/>
    </location>
</feature>
<dbReference type="InterPro" id="IPR002410">
    <property type="entry name" value="Peptidase_S33"/>
</dbReference>
<organism evidence="7 8">
    <name type="scientific">Silvibacterium bohemicum</name>
    <dbReference type="NCBI Taxonomy" id="1577686"/>
    <lineage>
        <taxon>Bacteria</taxon>
        <taxon>Pseudomonadati</taxon>
        <taxon>Acidobacteriota</taxon>
        <taxon>Terriglobia</taxon>
        <taxon>Terriglobales</taxon>
        <taxon>Acidobacteriaceae</taxon>
        <taxon>Silvibacterium</taxon>
    </lineage>
</organism>
<evidence type="ECO:0000256" key="1">
    <source>
        <dbReference type="ARBA" id="ARBA00010088"/>
    </source>
</evidence>
<dbReference type="GO" id="GO:0016020">
    <property type="term" value="C:membrane"/>
    <property type="evidence" value="ECO:0007669"/>
    <property type="project" value="TreeGrafter"/>
</dbReference>
<dbReference type="PANTHER" id="PTHR43798">
    <property type="entry name" value="MONOACYLGLYCEROL LIPASE"/>
    <property type="match status" value="1"/>
</dbReference>
<evidence type="ECO:0000256" key="2">
    <source>
        <dbReference type="ARBA" id="ARBA00022801"/>
    </source>
</evidence>
<dbReference type="GO" id="GO:0004177">
    <property type="term" value="F:aminopeptidase activity"/>
    <property type="evidence" value="ECO:0007669"/>
    <property type="project" value="UniProtKB-KW"/>
</dbReference>
<dbReference type="NCBIfam" id="TIGR01250">
    <property type="entry name" value="pro_imino_pep_2"/>
    <property type="match status" value="1"/>
</dbReference>
<sequence length="332" mass="36471">MTNRLRFAVAIAVLLLGPFSLAQKHRAVSASAVYPIEEGYVDAHGVMIYYTTIGRGSPLMIVHGGPGASHDYFLPYLLPLARTNKLIFIDERGSGRSQKLEDVKQYTVENMAADVEAVRVELGLNKISLLGHSYGGVLAQAYALKYPEHLSHLVLASTFASTKEMNQVLAKIKSQMPPGKLALTNAIEKAGLFGKGAAWEHGRYPDTYATLAWGDGYFPKLYGARPDPNYDPQAQNTTTAWDLYREMWGSHGEFVIDGNLTSVEYLDKLPAIKVPTLILAGDHDECDPAMSKEMNAKIKGSKLVILPNSGHMAFVDQQNLWNKTVAEFVNGK</sequence>
<keyword evidence="7" id="KW-0031">Aminopeptidase</keyword>
<keyword evidence="7" id="KW-0645">Protease</keyword>
<dbReference type="Gene3D" id="3.40.50.1820">
    <property type="entry name" value="alpha/beta hydrolase"/>
    <property type="match status" value="1"/>
</dbReference>
<dbReference type="InterPro" id="IPR029058">
    <property type="entry name" value="AB_hydrolase_fold"/>
</dbReference>
<dbReference type="Pfam" id="PF00561">
    <property type="entry name" value="Abhydrolase_1"/>
    <property type="match status" value="1"/>
</dbReference>